<dbReference type="PANTHER" id="PTHR31834:SF1">
    <property type="entry name" value="INITIATION-SPECIFIC ALPHA-1,6-MANNOSYLTRANSFERASE"/>
    <property type="match status" value="1"/>
</dbReference>
<organism evidence="2 3">
    <name type="scientific">Thalassiosira oceanica</name>
    <name type="common">Marine diatom</name>
    <dbReference type="NCBI Taxonomy" id="159749"/>
    <lineage>
        <taxon>Eukaryota</taxon>
        <taxon>Sar</taxon>
        <taxon>Stramenopiles</taxon>
        <taxon>Ochrophyta</taxon>
        <taxon>Bacillariophyta</taxon>
        <taxon>Coscinodiscophyceae</taxon>
        <taxon>Thalassiosirophycidae</taxon>
        <taxon>Thalassiosirales</taxon>
        <taxon>Thalassiosiraceae</taxon>
        <taxon>Thalassiosira</taxon>
    </lineage>
</organism>
<feature type="compositionally biased region" description="Low complexity" evidence="1">
    <location>
        <begin position="132"/>
        <end position="143"/>
    </location>
</feature>
<dbReference type="GO" id="GO:0000136">
    <property type="term" value="C:mannan polymerase complex"/>
    <property type="evidence" value="ECO:0007669"/>
    <property type="project" value="TreeGrafter"/>
</dbReference>
<gene>
    <name evidence="2" type="ORF">THAOC_18245</name>
</gene>
<dbReference type="Proteomes" id="UP000266841">
    <property type="component" value="Unassembled WGS sequence"/>
</dbReference>
<protein>
    <submittedName>
        <fullName evidence="2">Uncharacterized protein</fullName>
    </submittedName>
</protein>
<accession>K0SSP9</accession>
<dbReference type="OrthoDB" id="41634at2759"/>
<comment type="caution">
    <text evidence="2">The sequence shown here is derived from an EMBL/GenBank/DDBJ whole genome shotgun (WGS) entry which is preliminary data.</text>
</comment>
<dbReference type="GO" id="GO:0006487">
    <property type="term" value="P:protein N-linked glycosylation"/>
    <property type="evidence" value="ECO:0007669"/>
    <property type="project" value="TreeGrafter"/>
</dbReference>
<feature type="region of interest" description="Disordered" evidence="1">
    <location>
        <begin position="126"/>
        <end position="182"/>
    </location>
</feature>
<evidence type="ECO:0000313" key="3">
    <source>
        <dbReference type="Proteomes" id="UP000266841"/>
    </source>
</evidence>
<name>K0SSP9_THAOC</name>
<evidence type="ECO:0000256" key="1">
    <source>
        <dbReference type="SAM" id="MobiDB-lite"/>
    </source>
</evidence>
<sequence>MDVLLETNLDDAVSGDVGFMTPIDEPGSEVGRRSCLWNGLIASAPGHPYLARTVQIVVNNIRNRYTGVDYDDMMCPDPVLSVSHTVDTLFTCGPCILGAGINDLLGRHMQTQFETGDVDLSISSRKRAMTNSRSISSSPSPHSQHMADGTPPRLRATSTGERLRRPRRRARRPATPRARPDR</sequence>
<keyword evidence="3" id="KW-1185">Reference proteome</keyword>
<dbReference type="InterPro" id="IPR039367">
    <property type="entry name" value="Och1-like"/>
</dbReference>
<reference evidence="2 3" key="1">
    <citation type="journal article" date="2012" name="Genome Biol.">
        <title>Genome and low-iron response of an oceanic diatom adapted to chronic iron limitation.</title>
        <authorList>
            <person name="Lommer M."/>
            <person name="Specht M."/>
            <person name="Roy A.S."/>
            <person name="Kraemer L."/>
            <person name="Andreson R."/>
            <person name="Gutowska M.A."/>
            <person name="Wolf J."/>
            <person name="Bergner S.V."/>
            <person name="Schilhabel M.B."/>
            <person name="Klostermeier U.C."/>
            <person name="Beiko R.G."/>
            <person name="Rosenstiel P."/>
            <person name="Hippler M."/>
            <person name="Laroche J."/>
        </authorList>
    </citation>
    <scope>NUCLEOTIDE SEQUENCE [LARGE SCALE GENOMIC DNA]</scope>
    <source>
        <strain evidence="2 3">CCMP1005</strain>
    </source>
</reference>
<dbReference type="EMBL" id="AGNL01020180">
    <property type="protein sequence ID" value="EJK61297.1"/>
    <property type="molecule type" value="Genomic_DNA"/>
</dbReference>
<proteinExistence type="predicted"/>
<dbReference type="GO" id="GO:0000009">
    <property type="term" value="F:alpha-1,6-mannosyltransferase activity"/>
    <property type="evidence" value="ECO:0007669"/>
    <property type="project" value="InterPro"/>
</dbReference>
<dbReference type="PANTHER" id="PTHR31834">
    <property type="entry name" value="INITIATION-SPECIFIC ALPHA-1,6-MANNOSYLTRANSFERASE"/>
    <property type="match status" value="1"/>
</dbReference>
<dbReference type="Gene3D" id="3.90.550.20">
    <property type="match status" value="1"/>
</dbReference>
<evidence type="ECO:0000313" key="2">
    <source>
        <dbReference type="EMBL" id="EJK61297.1"/>
    </source>
</evidence>
<dbReference type="eggNOG" id="ENOG502S8XC">
    <property type="taxonomic scope" value="Eukaryota"/>
</dbReference>
<dbReference type="AlphaFoldDB" id="K0SSP9"/>
<feature type="compositionally biased region" description="Basic residues" evidence="1">
    <location>
        <begin position="164"/>
        <end position="174"/>
    </location>
</feature>
<feature type="non-terminal residue" evidence="2">
    <location>
        <position position="182"/>
    </location>
</feature>